<evidence type="ECO:0000256" key="5">
    <source>
        <dbReference type="ARBA" id="ARBA00022741"/>
    </source>
</evidence>
<feature type="coiled-coil region" evidence="9">
    <location>
        <begin position="408"/>
        <end position="439"/>
    </location>
</feature>
<dbReference type="Pfam" id="PF07730">
    <property type="entry name" value="HisKA_3"/>
    <property type="match status" value="1"/>
</dbReference>
<organism evidence="12 13">
    <name type="scientific">Cohnella xylanilytica</name>
    <dbReference type="NCBI Taxonomy" id="557555"/>
    <lineage>
        <taxon>Bacteria</taxon>
        <taxon>Bacillati</taxon>
        <taxon>Bacillota</taxon>
        <taxon>Bacilli</taxon>
        <taxon>Bacillales</taxon>
        <taxon>Paenibacillaceae</taxon>
        <taxon>Cohnella</taxon>
    </lineage>
</organism>
<keyword evidence="6" id="KW-0418">Kinase</keyword>
<keyword evidence="10" id="KW-0472">Membrane</keyword>
<keyword evidence="4" id="KW-0808">Transferase</keyword>
<feature type="transmembrane region" description="Helical" evidence="10">
    <location>
        <begin position="315"/>
        <end position="333"/>
    </location>
</feature>
<keyword evidence="9" id="KW-0175">Coiled coil</keyword>
<evidence type="ECO:0000259" key="11">
    <source>
        <dbReference type="Pfam" id="PF07730"/>
    </source>
</evidence>
<proteinExistence type="predicted"/>
<feature type="domain" description="Signal transduction histidine kinase subgroup 3 dimerisation and phosphoacceptor" evidence="11">
    <location>
        <begin position="459"/>
        <end position="522"/>
    </location>
</feature>
<evidence type="ECO:0000256" key="8">
    <source>
        <dbReference type="ARBA" id="ARBA00023012"/>
    </source>
</evidence>
<keyword evidence="3" id="KW-0597">Phosphoprotein</keyword>
<evidence type="ECO:0000313" key="12">
    <source>
        <dbReference type="EMBL" id="MBB6695548.1"/>
    </source>
</evidence>
<comment type="caution">
    <text evidence="12">The sequence shown here is derived from an EMBL/GenBank/DDBJ whole genome shotgun (WGS) entry which is preliminary data.</text>
</comment>
<feature type="transmembrane region" description="Helical" evidence="10">
    <location>
        <begin position="345"/>
        <end position="368"/>
    </location>
</feature>
<dbReference type="Proteomes" id="UP000553776">
    <property type="component" value="Unassembled WGS sequence"/>
</dbReference>
<evidence type="ECO:0000256" key="7">
    <source>
        <dbReference type="ARBA" id="ARBA00022840"/>
    </source>
</evidence>
<dbReference type="EC" id="2.7.13.3" evidence="2"/>
<dbReference type="GO" id="GO:0000155">
    <property type="term" value="F:phosphorelay sensor kinase activity"/>
    <property type="evidence" value="ECO:0007669"/>
    <property type="project" value="InterPro"/>
</dbReference>
<dbReference type="InterPro" id="IPR011712">
    <property type="entry name" value="Sig_transdc_His_kin_sub3_dim/P"/>
</dbReference>
<feature type="transmembrane region" description="Helical" evidence="10">
    <location>
        <begin position="12"/>
        <end position="34"/>
    </location>
</feature>
<dbReference type="InterPro" id="IPR050482">
    <property type="entry name" value="Sensor_HK_TwoCompSys"/>
</dbReference>
<protein>
    <recommendedName>
        <fullName evidence="2">histidine kinase</fullName>
        <ecNumber evidence="2">2.7.13.3</ecNumber>
    </recommendedName>
</protein>
<dbReference type="GO" id="GO:0005524">
    <property type="term" value="F:ATP binding"/>
    <property type="evidence" value="ECO:0007669"/>
    <property type="project" value="UniProtKB-KW"/>
</dbReference>
<dbReference type="PANTHER" id="PTHR24421:SF10">
    <property type="entry name" value="NITRATE_NITRITE SENSOR PROTEIN NARQ"/>
    <property type="match status" value="1"/>
</dbReference>
<feature type="transmembrane region" description="Helical" evidence="10">
    <location>
        <begin position="196"/>
        <end position="214"/>
    </location>
</feature>
<evidence type="ECO:0000256" key="2">
    <source>
        <dbReference type="ARBA" id="ARBA00012438"/>
    </source>
</evidence>
<reference evidence="12 13" key="1">
    <citation type="submission" date="2020-08" db="EMBL/GenBank/DDBJ databases">
        <title>Cohnella phylogeny.</title>
        <authorList>
            <person name="Dunlap C."/>
        </authorList>
    </citation>
    <scope>NUCLEOTIDE SEQUENCE [LARGE SCALE GENOMIC DNA]</scope>
    <source>
        <strain evidence="12 13">DSM 25239</strain>
    </source>
</reference>
<dbReference type="GO" id="GO:0046983">
    <property type="term" value="F:protein dimerization activity"/>
    <property type="evidence" value="ECO:0007669"/>
    <property type="project" value="InterPro"/>
</dbReference>
<keyword evidence="10" id="KW-0812">Transmembrane</keyword>
<accession>A0A841U974</accession>
<keyword evidence="13" id="KW-1185">Reference proteome</keyword>
<evidence type="ECO:0000313" key="13">
    <source>
        <dbReference type="Proteomes" id="UP000553776"/>
    </source>
</evidence>
<evidence type="ECO:0000256" key="4">
    <source>
        <dbReference type="ARBA" id="ARBA00022679"/>
    </source>
</evidence>
<name>A0A841U974_9BACL</name>
<dbReference type="RefSeq" id="WP_185139500.1">
    <property type="nucleotide sequence ID" value="NZ_JACJVR010000130.1"/>
</dbReference>
<dbReference type="PANTHER" id="PTHR24421">
    <property type="entry name" value="NITRATE/NITRITE SENSOR PROTEIN NARX-RELATED"/>
    <property type="match status" value="1"/>
</dbReference>
<evidence type="ECO:0000256" key="9">
    <source>
        <dbReference type="SAM" id="Coils"/>
    </source>
</evidence>
<sequence>MSSTRRRQAGRLLLQYCLFLTLIGVSFVLLTALINGGLKTPHFPQGLDMADDKLHAQIRLGDLNPAVPGNAEGRAGWEELASVLGSSAADRYEGVYWVRMTYRDLDMHSPRVWIRGVPQYEVYVNGTSVLAFNNERPNPRVSTFTQFRLVPLPPEGTILFRFVAGKDGVGVHINSVMIADADDAYAHILRQNAVKIILGVVFAFMAAVSLFAYLTNRRNPLFLYFGLLSLGQGFGCFVRSEALNYYVDASAVSYYYPLAWPFSMVAYLAFLERLYGAGYLSIVRRARQLMLACFLVSAAFSWANQEAYDWLTGPNFQFLLVLVLAGVSFSILRSKREKPEGTIEWMLLGNGIIFLLWIQRWLLSHFYALQEWIFERFPLYSFYWQPNIGYIAGFIFALCTARVLASYLGDMQKQLAKLNEGLEEQVKERTADLERMHLQLQESMREKFEALGEVALLEERNRISHEIHDILGHKLIGTIIQMEAARRLMDKDMETAQAKLDSALESVRKGLSDVRTAVRLMKDDFANRDLVAYLNELMDDTEKMTGVTIERSMTPLPPLDAMRKKTIYHALPGRNHERNQARGLPSIPFLAPGRGRMAHLLAV</sequence>
<feature type="transmembrane region" description="Helical" evidence="10">
    <location>
        <begin position="388"/>
        <end position="408"/>
    </location>
</feature>
<dbReference type="AlphaFoldDB" id="A0A841U974"/>
<gene>
    <name evidence="12" type="ORF">H7B90_29575</name>
</gene>
<evidence type="ECO:0000256" key="1">
    <source>
        <dbReference type="ARBA" id="ARBA00000085"/>
    </source>
</evidence>
<dbReference type="GO" id="GO:0016020">
    <property type="term" value="C:membrane"/>
    <property type="evidence" value="ECO:0007669"/>
    <property type="project" value="InterPro"/>
</dbReference>
<comment type="catalytic activity">
    <reaction evidence="1">
        <text>ATP + protein L-histidine = ADP + protein N-phospho-L-histidine.</text>
        <dbReference type="EC" id="2.7.13.3"/>
    </reaction>
</comment>
<feature type="transmembrane region" description="Helical" evidence="10">
    <location>
        <begin position="254"/>
        <end position="274"/>
    </location>
</feature>
<dbReference type="EMBL" id="JACJVR010000130">
    <property type="protein sequence ID" value="MBB6695548.1"/>
    <property type="molecule type" value="Genomic_DNA"/>
</dbReference>
<keyword evidence="5" id="KW-0547">Nucleotide-binding</keyword>
<dbReference type="Gene3D" id="6.10.250.2870">
    <property type="match status" value="1"/>
</dbReference>
<evidence type="ECO:0000256" key="10">
    <source>
        <dbReference type="SAM" id="Phobius"/>
    </source>
</evidence>
<keyword evidence="8" id="KW-0902">Two-component regulatory system</keyword>
<keyword evidence="10" id="KW-1133">Transmembrane helix</keyword>
<feature type="transmembrane region" description="Helical" evidence="10">
    <location>
        <begin position="286"/>
        <end position="303"/>
    </location>
</feature>
<keyword evidence="7" id="KW-0067">ATP-binding</keyword>
<evidence type="ECO:0000256" key="3">
    <source>
        <dbReference type="ARBA" id="ARBA00022553"/>
    </source>
</evidence>
<feature type="transmembrane region" description="Helical" evidence="10">
    <location>
        <begin position="221"/>
        <end position="242"/>
    </location>
</feature>
<evidence type="ECO:0000256" key="6">
    <source>
        <dbReference type="ARBA" id="ARBA00022777"/>
    </source>
</evidence>